<dbReference type="InterPro" id="IPR015943">
    <property type="entry name" value="WD40/YVTN_repeat-like_dom_sf"/>
</dbReference>
<dbReference type="AlphaFoldDB" id="A0A812SW68"/>
<gene>
    <name evidence="3" type="ORF">SNEC2469_LOCUS14192</name>
</gene>
<keyword evidence="1" id="KW-0853">WD repeat</keyword>
<keyword evidence="4" id="KW-1185">Reference proteome</keyword>
<name>A0A812SW68_9DINO</name>
<dbReference type="PROSITE" id="PS50294">
    <property type="entry name" value="WD_REPEATS_REGION"/>
    <property type="match status" value="1"/>
</dbReference>
<dbReference type="Gene3D" id="2.130.10.10">
    <property type="entry name" value="YVTN repeat-like/Quinoprotein amine dehydrogenase"/>
    <property type="match status" value="1"/>
</dbReference>
<evidence type="ECO:0000256" key="1">
    <source>
        <dbReference type="PROSITE-ProRule" id="PRU00221"/>
    </source>
</evidence>
<feature type="compositionally biased region" description="Basic and acidic residues" evidence="2">
    <location>
        <begin position="233"/>
        <end position="247"/>
    </location>
</feature>
<dbReference type="OrthoDB" id="407294at2759"/>
<evidence type="ECO:0000313" key="3">
    <source>
        <dbReference type="EMBL" id="CAE7498635.1"/>
    </source>
</evidence>
<proteinExistence type="predicted"/>
<dbReference type="Proteomes" id="UP000601435">
    <property type="component" value="Unassembled WGS sequence"/>
</dbReference>
<dbReference type="EMBL" id="CAJNJA010022720">
    <property type="protein sequence ID" value="CAE7498635.1"/>
    <property type="molecule type" value="Genomic_DNA"/>
</dbReference>
<evidence type="ECO:0000313" key="4">
    <source>
        <dbReference type="Proteomes" id="UP000601435"/>
    </source>
</evidence>
<dbReference type="InterPro" id="IPR001680">
    <property type="entry name" value="WD40_rpt"/>
</dbReference>
<evidence type="ECO:0000256" key="2">
    <source>
        <dbReference type="SAM" id="MobiDB-lite"/>
    </source>
</evidence>
<dbReference type="SUPFAM" id="SSF50978">
    <property type="entry name" value="WD40 repeat-like"/>
    <property type="match status" value="1"/>
</dbReference>
<feature type="region of interest" description="Disordered" evidence="2">
    <location>
        <begin position="228"/>
        <end position="247"/>
    </location>
</feature>
<feature type="repeat" description="WD" evidence="1">
    <location>
        <begin position="147"/>
        <end position="188"/>
    </location>
</feature>
<accession>A0A812SW68</accession>
<protein>
    <submittedName>
        <fullName evidence="3">Uncharacterized protein</fullName>
    </submittedName>
</protein>
<dbReference type="InterPro" id="IPR036322">
    <property type="entry name" value="WD40_repeat_dom_sf"/>
</dbReference>
<sequence>MVVFLEELAAVKEFFSITEQPSSSEMFKMRNTSAMVKKLKMESVWTWMGLFGHELPKATVLTGNLPSLPSLKRRMTLEWRKEFDGFVVWFAPGDAGCWGRKLGQITEMSSPPTALVWAASSREVIAGFGNGAVVVFDLDQGEPSYAIQAHADAVTAAKWLDAPRRLLTASKDKTLKIWDFPSLQRVGAEKATIQATTVRPCRAMWDLIRLSAQPVRVLVRPSEEDLAWTAERPPSHQEEESREGDCLQRGEEKFKDELCKELSRWLGWGACAFSSWEDTCRRIAEAPASLVRHLNSTLFAPAEVPCQVVNVEPTCLHGMHGDEVADITWWKRFLTSYIESNYDHSGRATSTTTANADPVLAQNLGRPPNLSVFSLSGPLQKQSMTVQAEVERLQIEADQRGDVYLVLLDQRYNCQQQDPPHGRLTWRSCSVLIWMEMGLKAFITAQLSLTWSADGTAEITATNLAGAGMSCWKGHPSQDLRMITPALRVTALVLTRMTTAVIVPQNTITNYE</sequence>
<dbReference type="Pfam" id="PF00400">
    <property type="entry name" value="WD40"/>
    <property type="match status" value="1"/>
</dbReference>
<comment type="caution">
    <text evidence="3">The sequence shown here is derived from an EMBL/GenBank/DDBJ whole genome shotgun (WGS) entry which is preliminary data.</text>
</comment>
<dbReference type="PROSITE" id="PS50082">
    <property type="entry name" value="WD_REPEATS_2"/>
    <property type="match status" value="1"/>
</dbReference>
<dbReference type="SMART" id="SM00320">
    <property type="entry name" value="WD40"/>
    <property type="match status" value="2"/>
</dbReference>
<reference evidence="3" key="1">
    <citation type="submission" date="2021-02" db="EMBL/GenBank/DDBJ databases">
        <authorList>
            <person name="Dougan E. K."/>
            <person name="Rhodes N."/>
            <person name="Thang M."/>
            <person name="Chan C."/>
        </authorList>
    </citation>
    <scope>NUCLEOTIDE SEQUENCE</scope>
</reference>
<organism evidence="3 4">
    <name type="scientific">Symbiodinium necroappetens</name>
    <dbReference type="NCBI Taxonomy" id="1628268"/>
    <lineage>
        <taxon>Eukaryota</taxon>
        <taxon>Sar</taxon>
        <taxon>Alveolata</taxon>
        <taxon>Dinophyceae</taxon>
        <taxon>Suessiales</taxon>
        <taxon>Symbiodiniaceae</taxon>
        <taxon>Symbiodinium</taxon>
    </lineage>
</organism>